<proteinExistence type="predicted"/>
<dbReference type="GeneID" id="28799377"/>
<dbReference type="KEGG" id="vg:28799377"/>
<evidence type="ECO:0000313" key="2">
    <source>
        <dbReference type="Proteomes" id="UP000201588"/>
    </source>
</evidence>
<organism evidence="1 2">
    <name type="scientific">Bacillus phage Shbh1</name>
    <dbReference type="NCBI Taxonomy" id="1796992"/>
    <lineage>
        <taxon>Viruses</taxon>
        <taxon>Duplodnaviria</taxon>
        <taxon>Heunggongvirae</taxon>
        <taxon>Uroviricota</taxon>
        <taxon>Caudoviricetes</taxon>
        <taxon>Herelleviridae</taxon>
        <taxon>Bastillevirinae</taxon>
        <taxon>Shalavirus</taxon>
        <taxon>Shalavirus Shbh1</taxon>
    </lineage>
</organism>
<keyword evidence="2" id="KW-1185">Reference proteome</keyword>
<dbReference type="EMBL" id="KU640380">
    <property type="protein sequence ID" value="AMQ66492.1"/>
    <property type="molecule type" value="Genomic_DNA"/>
</dbReference>
<name>A0A142F135_9CAUD</name>
<evidence type="ECO:0000313" key="1">
    <source>
        <dbReference type="EMBL" id="AMQ66492.1"/>
    </source>
</evidence>
<accession>A0A142F135</accession>
<reference evidence="1 2" key="1">
    <citation type="submission" date="2016-01" db="EMBL/GenBank/DDBJ databases">
        <title>Isolation and characterization of bacteriophages from East Africa Rift Valley soda lakes.</title>
        <authorList>
            <person name="van Zyl L.J."/>
            <person name="Nemavhulani S."/>
            <person name="Cowan D.A."/>
            <person name="Trindade M.I."/>
        </authorList>
    </citation>
    <scope>NUCLEOTIDE SEQUENCE [LARGE SCALE GENOMIC DNA]</scope>
</reference>
<protein>
    <submittedName>
        <fullName evidence="1">Uncharacterized protein</fullName>
    </submittedName>
</protein>
<dbReference type="RefSeq" id="YP_009275182.1">
    <property type="nucleotide sequence ID" value="NC_030925.1"/>
</dbReference>
<sequence>MDLRKAMEIVVRDGLQNYGGNICFEIPQEKIQEIVNSVTNNDNFLIRFNEVFEELLNEYLEDHGDEFDIYEED</sequence>
<dbReference type="Proteomes" id="UP000201588">
    <property type="component" value="Segment"/>
</dbReference>